<reference evidence="2 3" key="1">
    <citation type="submission" date="2016-10" db="EMBL/GenBank/DDBJ databases">
        <authorList>
            <person name="de Groot N.N."/>
        </authorList>
    </citation>
    <scope>NUCLEOTIDE SEQUENCE [LARGE SCALE GENOMIC DNA]</scope>
    <source>
        <strain evidence="3">E92,LMG 26720,CCM 7988</strain>
    </source>
</reference>
<dbReference type="Proteomes" id="UP000199306">
    <property type="component" value="Unassembled WGS sequence"/>
</dbReference>
<feature type="transmembrane region" description="Helical" evidence="1">
    <location>
        <begin position="38"/>
        <end position="58"/>
    </location>
</feature>
<proteinExistence type="predicted"/>
<evidence type="ECO:0000313" key="2">
    <source>
        <dbReference type="EMBL" id="SFP69933.1"/>
    </source>
</evidence>
<dbReference type="STRING" id="1079859.SAMN04515674_10520"/>
<evidence type="ECO:0008006" key="4">
    <source>
        <dbReference type="Google" id="ProtNLM"/>
    </source>
</evidence>
<dbReference type="OrthoDB" id="1122768at2"/>
<evidence type="ECO:0000256" key="1">
    <source>
        <dbReference type="SAM" id="Phobius"/>
    </source>
</evidence>
<dbReference type="RefSeq" id="WP_092016278.1">
    <property type="nucleotide sequence ID" value="NZ_FOXH01000005.1"/>
</dbReference>
<feature type="transmembrane region" description="Helical" evidence="1">
    <location>
        <begin position="12"/>
        <end position="32"/>
    </location>
</feature>
<feature type="transmembrane region" description="Helical" evidence="1">
    <location>
        <begin position="70"/>
        <end position="90"/>
    </location>
</feature>
<dbReference type="Pfam" id="PF13858">
    <property type="entry name" value="DUF4199"/>
    <property type="match status" value="1"/>
</dbReference>
<evidence type="ECO:0000313" key="3">
    <source>
        <dbReference type="Proteomes" id="UP000199306"/>
    </source>
</evidence>
<organism evidence="2 3">
    <name type="scientific">Pseudarcicella hirudinis</name>
    <dbReference type="NCBI Taxonomy" id="1079859"/>
    <lineage>
        <taxon>Bacteria</taxon>
        <taxon>Pseudomonadati</taxon>
        <taxon>Bacteroidota</taxon>
        <taxon>Cytophagia</taxon>
        <taxon>Cytophagales</taxon>
        <taxon>Flectobacillaceae</taxon>
        <taxon>Pseudarcicella</taxon>
    </lineage>
</organism>
<gene>
    <name evidence="2" type="ORF">SAMN04515674_10520</name>
</gene>
<feature type="transmembrane region" description="Helical" evidence="1">
    <location>
        <begin position="147"/>
        <end position="169"/>
    </location>
</feature>
<protein>
    <recommendedName>
        <fullName evidence="4">DUF4199 domain-containing protein</fullName>
    </recommendedName>
</protein>
<sequence length="177" mass="20073">MEQGTSTTRIALKWGFISGLISSVLTVVNYVFDLYRNSLFSTLGFGLLVVFTIFIYVLAMKDFRLNNKDLMSYGQGIGIGVLISVIYSIISGGFNYIYLTLIDPASAKKMTEFQHDKMIESGRTEEQYEMFMNSAIGKMMTSLSVQFVFQLFFWTFLGLILSLVIAAILKKEKSFFE</sequence>
<name>A0A1I5SGT0_9BACT</name>
<dbReference type="InterPro" id="IPR025250">
    <property type="entry name" value="DUF4199"/>
</dbReference>
<dbReference type="AlphaFoldDB" id="A0A1I5SGT0"/>
<keyword evidence="3" id="KW-1185">Reference proteome</keyword>
<keyword evidence="1" id="KW-0472">Membrane</keyword>
<keyword evidence="1" id="KW-0812">Transmembrane</keyword>
<accession>A0A1I5SGT0</accession>
<keyword evidence="1" id="KW-1133">Transmembrane helix</keyword>
<dbReference type="EMBL" id="FOXH01000005">
    <property type="protein sequence ID" value="SFP69933.1"/>
    <property type="molecule type" value="Genomic_DNA"/>
</dbReference>